<dbReference type="EMBL" id="JATAAI010000003">
    <property type="protein sequence ID" value="KAK1746988.1"/>
    <property type="molecule type" value="Genomic_DNA"/>
</dbReference>
<dbReference type="EC" id="3.6.1.-" evidence="9"/>
<dbReference type="Gene3D" id="3.90.79.10">
    <property type="entry name" value="Nucleoside Triphosphate Pyrophosphohydrolase"/>
    <property type="match status" value="1"/>
</dbReference>
<name>A0AAD8YJ74_9STRA</name>
<protein>
    <submittedName>
        <fullName evidence="9">Peroxisomal coenzyme A diphosphatase</fullName>
        <ecNumber evidence="9">3.6.1.-</ecNumber>
    </submittedName>
</protein>
<feature type="region of interest" description="Disordered" evidence="7">
    <location>
        <begin position="1"/>
        <end position="27"/>
    </location>
</feature>
<dbReference type="SUPFAM" id="SSF55811">
    <property type="entry name" value="Nudix"/>
    <property type="match status" value="1"/>
</dbReference>
<evidence type="ECO:0000256" key="3">
    <source>
        <dbReference type="ARBA" id="ARBA00022723"/>
    </source>
</evidence>
<dbReference type="AlphaFoldDB" id="A0AAD8YJ74"/>
<evidence type="ECO:0000313" key="10">
    <source>
        <dbReference type="Proteomes" id="UP001224775"/>
    </source>
</evidence>
<dbReference type="Pfam" id="PF00293">
    <property type="entry name" value="NUDIX"/>
    <property type="match status" value="1"/>
</dbReference>
<evidence type="ECO:0000256" key="6">
    <source>
        <dbReference type="ARBA" id="ARBA00023211"/>
    </source>
</evidence>
<dbReference type="GO" id="GO:0015938">
    <property type="term" value="P:coenzyme A catabolic process"/>
    <property type="evidence" value="ECO:0007669"/>
    <property type="project" value="TreeGrafter"/>
</dbReference>
<organism evidence="9 10">
    <name type="scientific">Skeletonema marinoi</name>
    <dbReference type="NCBI Taxonomy" id="267567"/>
    <lineage>
        <taxon>Eukaryota</taxon>
        <taxon>Sar</taxon>
        <taxon>Stramenopiles</taxon>
        <taxon>Ochrophyta</taxon>
        <taxon>Bacillariophyta</taxon>
        <taxon>Coscinodiscophyceae</taxon>
        <taxon>Thalassiosirophycidae</taxon>
        <taxon>Thalassiosirales</taxon>
        <taxon>Skeletonemataceae</taxon>
        <taxon>Skeletonema</taxon>
        <taxon>Skeletonema marinoi-dohrnii complex</taxon>
    </lineage>
</organism>
<feature type="domain" description="Nudix hydrolase" evidence="8">
    <location>
        <begin position="65"/>
        <end position="155"/>
    </location>
</feature>
<dbReference type="PANTHER" id="PTHR12992">
    <property type="entry name" value="NUDIX HYDROLASE"/>
    <property type="match status" value="1"/>
</dbReference>
<reference evidence="9" key="1">
    <citation type="submission" date="2023-06" db="EMBL/GenBank/DDBJ databases">
        <title>Survivors Of The Sea: Transcriptome response of Skeletonema marinoi to long-term dormancy.</title>
        <authorList>
            <person name="Pinder M.I.M."/>
            <person name="Kourtchenko O."/>
            <person name="Robertson E.K."/>
            <person name="Larsson T."/>
            <person name="Maumus F."/>
            <person name="Osuna-Cruz C.M."/>
            <person name="Vancaester E."/>
            <person name="Stenow R."/>
            <person name="Vandepoele K."/>
            <person name="Ploug H."/>
            <person name="Bruchert V."/>
            <person name="Godhe A."/>
            <person name="Topel M."/>
        </authorList>
    </citation>
    <scope>NUCLEOTIDE SEQUENCE</scope>
    <source>
        <strain evidence="9">R05AC</strain>
    </source>
</reference>
<dbReference type="Proteomes" id="UP001224775">
    <property type="component" value="Unassembled WGS sequence"/>
</dbReference>
<evidence type="ECO:0000313" key="9">
    <source>
        <dbReference type="EMBL" id="KAK1746988.1"/>
    </source>
</evidence>
<evidence type="ECO:0000256" key="5">
    <source>
        <dbReference type="ARBA" id="ARBA00022842"/>
    </source>
</evidence>
<evidence type="ECO:0000256" key="4">
    <source>
        <dbReference type="ARBA" id="ARBA00022801"/>
    </source>
</evidence>
<dbReference type="GO" id="GO:0046872">
    <property type="term" value="F:metal ion binding"/>
    <property type="evidence" value="ECO:0007669"/>
    <property type="project" value="UniProtKB-KW"/>
</dbReference>
<proteinExistence type="predicted"/>
<keyword evidence="3" id="KW-0479">Metal-binding</keyword>
<dbReference type="InterPro" id="IPR045121">
    <property type="entry name" value="CoAse"/>
</dbReference>
<dbReference type="InterPro" id="IPR015797">
    <property type="entry name" value="NUDIX_hydrolase-like_dom_sf"/>
</dbReference>
<sequence length="168" mass="18581">MATRTNEHTNSVLASLSSHGMEKKELPHHNKLRRASVLVPLFERPIQQQEQHNPTYTSFSHNMKSHGGEVCFPGGKQDAEDNGCDVTTALREAHEEVGLDPNHVQQIARMEAIESKHSLCVTPIVGLIQPPSAAEPSQLTLNEHEVEAAFAVPLEYFTITENLASIQK</sequence>
<comment type="caution">
    <text evidence="9">The sequence shown here is derived from an EMBL/GenBank/DDBJ whole genome shotgun (WGS) entry which is preliminary data.</text>
</comment>
<gene>
    <name evidence="9" type="ORF">QTG54_002332</name>
</gene>
<keyword evidence="10" id="KW-1185">Reference proteome</keyword>
<dbReference type="InterPro" id="IPR000086">
    <property type="entry name" value="NUDIX_hydrolase_dom"/>
</dbReference>
<dbReference type="PANTHER" id="PTHR12992:SF24">
    <property type="entry name" value="PEROXISOMAL COENZYME A DIPHOSPHATASE NUDT7"/>
    <property type="match status" value="1"/>
</dbReference>
<feature type="compositionally biased region" description="Polar residues" evidence="7">
    <location>
        <begin position="8"/>
        <end position="18"/>
    </location>
</feature>
<evidence type="ECO:0000256" key="1">
    <source>
        <dbReference type="ARBA" id="ARBA00001936"/>
    </source>
</evidence>
<evidence type="ECO:0000256" key="7">
    <source>
        <dbReference type="SAM" id="MobiDB-lite"/>
    </source>
</evidence>
<keyword evidence="4 9" id="KW-0378">Hydrolase</keyword>
<comment type="cofactor">
    <cofactor evidence="1">
        <name>Mn(2+)</name>
        <dbReference type="ChEBI" id="CHEBI:29035"/>
    </cofactor>
</comment>
<dbReference type="CDD" id="cd03426">
    <property type="entry name" value="NUDIX_CoAse_Nudt7"/>
    <property type="match status" value="1"/>
</dbReference>
<accession>A0AAD8YJ74</accession>
<evidence type="ECO:0000256" key="2">
    <source>
        <dbReference type="ARBA" id="ARBA00001946"/>
    </source>
</evidence>
<keyword evidence="6" id="KW-0464">Manganese</keyword>
<comment type="cofactor">
    <cofactor evidence="2">
        <name>Mg(2+)</name>
        <dbReference type="ChEBI" id="CHEBI:18420"/>
    </cofactor>
</comment>
<keyword evidence="5" id="KW-0460">Magnesium</keyword>
<dbReference type="GO" id="GO:0010945">
    <property type="term" value="F:coenzyme A diphosphatase activity"/>
    <property type="evidence" value="ECO:0007669"/>
    <property type="project" value="InterPro"/>
</dbReference>
<evidence type="ECO:0000259" key="8">
    <source>
        <dbReference type="Pfam" id="PF00293"/>
    </source>
</evidence>